<organism evidence="2 3">
    <name type="scientific">Cloeon dipterum</name>
    <dbReference type="NCBI Taxonomy" id="197152"/>
    <lineage>
        <taxon>Eukaryota</taxon>
        <taxon>Metazoa</taxon>
        <taxon>Ecdysozoa</taxon>
        <taxon>Arthropoda</taxon>
        <taxon>Hexapoda</taxon>
        <taxon>Insecta</taxon>
        <taxon>Pterygota</taxon>
        <taxon>Palaeoptera</taxon>
        <taxon>Ephemeroptera</taxon>
        <taxon>Pisciforma</taxon>
        <taxon>Baetidae</taxon>
        <taxon>Cloeon</taxon>
    </lineage>
</organism>
<feature type="region of interest" description="Disordered" evidence="1">
    <location>
        <begin position="158"/>
        <end position="319"/>
    </location>
</feature>
<evidence type="ECO:0000313" key="2">
    <source>
        <dbReference type="EMBL" id="CAB3380939.1"/>
    </source>
</evidence>
<feature type="compositionally biased region" description="Low complexity" evidence="1">
    <location>
        <begin position="294"/>
        <end position="313"/>
    </location>
</feature>
<dbReference type="EMBL" id="CADEPI010000221">
    <property type="protein sequence ID" value="CAB3380939.1"/>
    <property type="molecule type" value="Genomic_DNA"/>
</dbReference>
<feature type="compositionally biased region" description="Polar residues" evidence="1">
    <location>
        <begin position="58"/>
        <end position="68"/>
    </location>
</feature>
<dbReference type="Proteomes" id="UP000494165">
    <property type="component" value="Unassembled WGS sequence"/>
</dbReference>
<feature type="compositionally biased region" description="Acidic residues" evidence="1">
    <location>
        <begin position="269"/>
        <end position="289"/>
    </location>
</feature>
<reference evidence="2 3" key="1">
    <citation type="submission" date="2020-04" db="EMBL/GenBank/DDBJ databases">
        <authorList>
            <person name="Alioto T."/>
            <person name="Alioto T."/>
            <person name="Gomez Garrido J."/>
        </authorList>
    </citation>
    <scope>NUCLEOTIDE SEQUENCE [LARGE SCALE GENOMIC DNA]</scope>
</reference>
<feature type="region of interest" description="Disordered" evidence="1">
    <location>
        <begin position="48"/>
        <end position="118"/>
    </location>
</feature>
<name>A0A8S1DLA2_9INSE</name>
<sequence>MGLVLTRLSFEICWTKACDLVVKNDARNIMNGSLEGATQKGAIPKAKVAANRVADPSADNNNSRNSLYSEDIEDEVTAGRSRRSSSPRPSTSAPIRPVTLNCTPRWRLEETSSQGKKEEAGLLDCDMDLNVLPKQMLQDLCTLNGDCDICGRTTNGKYKTCHSNGDERTDGEESDDEDEGDEEDGAVGGEELLLEVLPIRSSPDSGEGEMETHKSRSPSCSWDQQSISSGDECFYRYRGEDDEPRLAPPIENLPPNNDERRRSSSPEMDYLEMDFDPSSDWGGDEACPDEDGRQPQQEQQHPQQHLPQEAAPPDLQRPTPEPVAMQLVQEAPPTPPPPAPIIRPAARVPREESCREMLIWSQMQATELMQPASTPLYAAANSIFYALHALGSSNTRENIVSYLNEAHPMQSVPQTIVGYLKYRASHTYLLPFAQAYPIFTGNDLARAFGTISQDHIKARFFPILSRNLLHSGRLCRLITLWLSRGVIPIVTFSLALTDNHRHEMIFGANGNGVYTMADPNNLLTEQALKSRLAEQGTTSVSHSDVLSRYSRDQNLQPLLDMCLPWVTNNVLGTVVGILRSKSFHNQSPSPTSPGSSHHHHHHHQQPPLTFPLPLLSVSGVTLVYLGSGLNCSIIESMQNMDATE</sequence>
<feature type="compositionally biased region" description="Polar residues" evidence="1">
    <location>
        <begin position="217"/>
        <end position="229"/>
    </location>
</feature>
<feature type="compositionally biased region" description="Acidic residues" evidence="1">
    <location>
        <begin position="169"/>
        <end position="185"/>
    </location>
</feature>
<gene>
    <name evidence="2" type="ORF">CLODIP_2_CD15348</name>
</gene>
<evidence type="ECO:0000313" key="3">
    <source>
        <dbReference type="Proteomes" id="UP000494165"/>
    </source>
</evidence>
<dbReference type="OrthoDB" id="10064600at2759"/>
<proteinExistence type="predicted"/>
<feature type="compositionally biased region" description="Low complexity" evidence="1">
    <location>
        <begin position="86"/>
        <end position="97"/>
    </location>
</feature>
<dbReference type="AlphaFoldDB" id="A0A8S1DLA2"/>
<feature type="compositionally biased region" description="Basic and acidic residues" evidence="1">
    <location>
        <begin position="106"/>
        <end position="118"/>
    </location>
</feature>
<accession>A0A8S1DLA2</accession>
<keyword evidence="3" id="KW-1185">Reference proteome</keyword>
<protein>
    <submittedName>
        <fullName evidence="2">Uncharacterized protein</fullName>
    </submittedName>
</protein>
<comment type="caution">
    <text evidence="2">The sequence shown here is derived from an EMBL/GenBank/DDBJ whole genome shotgun (WGS) entry which is preliminary data.</text>
</comment>
<evidence type="ECO:0000256" key="1">
    <source>
        <dbReference type="SAM" id="MobiDB-lite"/>
    </source>
</evidence>
<feature type="region of interest" description="Disordered" evidence="1">
    <location>
        <begin position="582"/>
        <end position="607"/>
    </location>
</feature>